<evidence type="ECO:0000313" key="8">
    <source>
        <dbReference type="Proteomes" id="UP000433577"/>
    </source>
</evidence>
<keyword evidence="7" id="KW-0645">Protease</keyword>
<comment type="subcellular location">
    <subcellularLocation>
        <location evidence="1">Membrane</location>
        <topology evidence="1">Multi-pass membrane protein</topology>
    </subcellularLocation>
</comment>
<accession>A0A7Z2GPK1</accession>
<dbReference type="OrthoDB" id="465874at2"/>
<protein>
    <submittedName>
        <fullName evidence="7">Rhomboid family intramembrane serine protease</fullName>
    </submittedName>
</protein>
<evidence type="ECO:0000256" key="5">
    <source>
        <dbReference type="SAM" id="Phobius"/>
    </source>
</evidence>
<dbReference type="AlphaFoldDB" id="A0A7Z2GPK1"/>
<keyword evidence="7" id="KW-0378">Hydrolase</keyword>
<dbReference type="GO" id="GO:0006508">
    <property type="term" value="P:proteolysis"/>
    <property type="evidence" value="ECO:0007669"/>
    <property type="project" value="UniProtKB-KW"/>
</dbReference>
<feature type="transmembrane region" description="Helical" evidence="5">
    <location>
        <begin position="179"/>
        <end position="198"/>
    </location>
</feature>
<feature type="transmembrane region" description="Helical" evidence="5">
    <location>
        <begin position="100"/>
        <end position="120"/>
    </location>
</feature>
<reference evidence="7 8" key="1">
    <citation type="submission" date="2019-12" db="EMBL/GenBank/DDBJ databases">
        <title>Paraburkholderia acidiphila 7Q-K02 sp. nov and Paraburkholderia acidisoli DHF22 sp. nov., two strains isolated from forest soil.</title>
        <authorList>
            <person name="Gao Z."/>
            <person name="Qiu L."/>
        </authorList>
    </citation>
    <scope>NUCLEOTIDE SEQUENCE [LARGE SCALE GENOMIC DNA]</scope>
    <source>
        <strain evidence="7 8">DHF22</strain>
    </source>
</reference>
<dbReference type="GO" id="GO:0004252">
    <property type="term" value="F:serine-type endopeptidase activity"/>
    <property type="evidence" value="ECO:0007669"/>
    <property type="project" value="InterPro"/>
</dbReference>
<dbReference type="EMBL" id="CP046915">
    <property type="protein sequence ID" value="QGZ65607.1"/>
    <property type="molecule type" value="Genomic_DNA"/>
</dbReference>
<sequence length="215" mass="22879">MFQPRRPAAQAPTFRTDPATAIDRRLALLGIYVGSIWAVFIVSAVFPGLELERYGVRPRSLAGLEGILFAPWLHANLAHILANSGALIVLGWLTMWPRISVFWAATAGSMLGAGLCAWLLGAPDSVHIGASGVVFGYGAFLVARGWYTRHLLSVLVALGVAATYGTSMLMGVLPVDPAISWQSHLGGAIGGLIAARLVSARVRNAREVQGTRPRQ</sequence>
<dbReference type="Pfam" id="PF01694">
    <property type="entry name" value="Rhomboid"/>
    <property type="match status" value="1"/>
</dbReference>
<keyword evidence="8" id="KW-1185">Reference proteome</keyword>
<feature type="transmembrane region" description="Helical" evidence="5">
    <location>
        <begin position="26"/>
        <end position="49"/>
    </location>
</feature>
<keyword evidence="2 5" id="KW-0812">Transmembrane</keyword>
<feature type="transmembrane region" description="Helical" evidence="5">
    <location>
        <begin position="126"/>
        <end position="147"/>
    </location>
</feature>
<keyword evidence="3 5" id="KW-1133">Transmembrane helix</keyword>
<evidence type="ECO:0000259" key="6">
    <source>
        <dbReference type="Pfam" id="PF01694"/>
    </source>
</evidence>
<dbReference type="InterPro" id="IPR022764">
    <property type="entry name" value="Peptidase_S54_rhomboid_dom"/>
</dbReference>
<evidence type="ECO:0000256" key="3">
    <source>
        <dbReference type="ARBA" id="ARBA00022989"/>
    </source>
</evidence>
<dbReference type="Proteomes" id="UP000433577">
    <property type="component" value="Chromosome 3"/>
</dbReference>
<evidence type="ECO:0000256" key="4">
    <source>
        <dbReference type="ARBA" id="ARBA00023136"/>
    </source>
</evidence>
<dbReference type="RefSeq" id="WP_158956214.1">
    <property type="nucleotide sequence ID" value="NZ_CP046915.1"/>
</dbReference>
<feature type="transmembrane region" description="Helical" evidence="5">
    <location>
        <begin position="69"/>
        <end position="93"/>
    </location>
</feature>
<gene>
    <name evidence="7" type="ORF">FAZ98_28095</name>
</gene>
<name>A0A7Z2GPK1_9BURK</name>
<dbReference type="PANTHER" id="PTHR43066">
    <property type="entry name" value="RHOMBOID-RELATED PROTEIN"/>
    <property type="match status" value="1"/>
</dbReference>
<evidence type="ECO:0000256" key="2">
    <source>
        <dbReference type="ARBA" id="ARBA00022692"/>
    </source>
</evidence>
<dbReference type="KEGG" id="pacs:FAZ98_28095"/>
<keyword evidence="4 5" id="KW-0472">Membrane</keyword>
<feature type="domain" description="Peptidase S54 rhomboid" evidence="6">
    <location>
        <begin position="67"/>
        <end position="199"/>
    </location>
</feature>
<evidence type="ECO:0000313" key="7">
    <source>
        <dbReference type="EMBL" id="QGZ65607.1"/>
    </source>
</evidence>
<evidence type="ECO:0000256" key="1">
    <source>
        <dbReference type="ARBA" id="ARBA00004141"/>
    </source>
</evidence>
<feature type="transmembrane region" description="Helical" evidence="5">
    <location>
        <begin position="154"/>
        <end position="173"/>
    </location>
</feature>
<dbReference type="SUPFAM" id="SSF144091">
    <property type="entry name" value="Rhomboid-like"/>
    <property type="match status" value="1"/>
</dbReference>
<organism evidence="7 8">
    <name type="scientific">Paraburkholderia acidisoli</name>
    <dbReference type="NCBI Taxonomy" id="2571748"/>
    <lineage>
        <taxon>Bacteria</taxon>
        <taxon>Pseudomonadati</taxon>
        <taxon>Pseudomonadota</taxon>
        <taxon>Betaproteobacteria</taxon>
        <taxon>Burkholderiales</taxon>
        <taxon>Burkholderiaceae</taxon>
        <taxon>Paraburkholderia</taxon>
    </lineage>
</organism>
<dbReference type="InterPro" id="IPR035952">
    <property type="entry name" value="Rhomboid-like_sf"/>
</dbReference>
<proteinExistence type="predicted"/>
<dbReference type="GO" id="GO:0016020">
    <property type="term" value="C:membrane"/>
    <property type="evidence" value="ECO:0007669"/>
    <property type="project" value="UniProtKB-SubCell"/>
</dbReference>
<dbReference type="Gene3D" id="1.20.1540.10">
    <property type="entry name" value="Rhomboid-like"/>
    <property type="match status" value="1"/>
</dbReference>